<accession>A0A6H5HRB4</accession>
<keyword evidence="2" id="KW-1185">Reference proteome</keyword>
<organism evidence="1 2">
    <name type="scientific">Nesidiocoris tenuis</name>
    <dbReference type="NCBI Taxonomy" id="355587"/>
    <lineage>
        <taxon>Eukaryota</taxon>
        <taxon>Metazoa</taxon>
        <taxon>Ecdysozoa</taxon>
        <taxon>Arthropoda</taxon>
        <taxon>Hexapoda</taxon>
        <taxon>Insecta</taxon>
        <taxon>Pterygota</taxon>
        <taxon>Neoptera</taxon>
        <taxon>Paraneoptera</taxon>
        <taxon>Hemiptera</taxon>
        <taxon>Heteroptera</taxon>
        <taxon>Panheteroptera</taxon>
        <taxon>Cimicomorpha</taxon>
        <taxon>Miridae</taxon>
        <taxon>Dicyphina</taxon>
        <taxon>Nesidiocoris</taxon>
    </lineage>
</organism>
<dbReference type="Proteomes" id="UP000479000">
    <property type="component" value="Unassembled WGS sequence"/>
</dbReference>
<proteinExistence type="predicted"/>
<sequence>MKEHRNFPIMELGKVLSRRIAYEHCIMLCVQGGTVNFIAISRRLLHHNHPHPPIPQLQYGVHHNIRWNGWTNKVETMRLQAPSSSNFELKPALTYTTLGRPLHHQSVGTGACPQERKC</sequence>
<evidence type="ECO:0000313" key="1">
    <source>
        <dbReference type="EMBL" id="CAB0020170.1"/>
    </source>
</evidence>
<name>A0A6H5HRB4_9HEMI</name>
<gene>
    <name evidence="1" type="ORF">NTEN_LOCUS23770</name>
</gene>
<dbReference type="EMBL" id="CADCXU010035077">
    <property type="protein sequence ID" value="CAB0020170.1"/>
    <property type="molecule type" value="Genomic_DNA"/>
</dbReference>
<reference evidence="1 2" key="1">
    <citation type="submission" date="2020-02" db="EMBL/GenBank/DDBJ databases">
        <authorList>
            <person name="Ferguson B K."/>
        </authorList>
    </citation>
    <scope>NUCLEOTIDE SEQUENCE [LARGE SCALE GENOMIC DNA]</scope>
</reference>
<protein>
    <submittedName>
        <fullName evidence="1">Uncharacterized protein</fullName>
    </submittedName>
</protein>
<dbReference type="AlphaFoldDB" id="A0A6H5HRB4"/>
<evidence type="ECO:0000313" key="2">
    <source>
        <dbReference type="Proteomes" id="UP000479000"/>
    </source>
</evidence>